<dbReference type="AlphaFoldDB" id="A0A8D8ZA37"/>
<keyword evidence="1" id="KW-1133">Transmembrane helix</keyword>
<feature type="transmembrane region" description="Helical" evidence="1">
    <location>
        <begin position="115"/>
        <end position="134"/>
    </location>
</feature>
<keyword evidence="1" id="KW-0812">Transmembrane</keyword>
<reference evidence="2" key="1">
    <citation type="submission" date="2021-05" db="EMBL/GenBank/DDBJ databases">
        <authorList>
            <person name="Alioto T."/>
            <person name="Alioto T."/>
            <person name="Gomez Garrido J."/>
        </authorList>
    </citation>
    <scope>NUCLEOTIDE SEQUENCE</scope>
</reference>
<sequence length="136" mass="15686">MTASIILRIMGVTRAPLVIARIRMNVHIRDLPLFILLTRNTLVRVVGVSKFVIVVLNDVVLLDVLLALRRWSWVKRLVNLSGRGGQGVGNVLVLRKLLIVCLLLWMLLVVWNLRMLYGLVILFWMMIVLMNVMLMW</sequence>
<proteinExistence type="predicted"/>
<accession>A0A8D8ZA37</accession>
<evidence type="ECO:0000313" key="2">
    <source>
        <dbReference type="EMBL" id="CAG6742591.1"/>
    </source>
</evidence>
<feature type="transmembrane region" description="Helical" evidence="1">
    <location>
        <begin position="42"/>
        <end position="68"/>
    </location>
</feature>
<protein>
    <recommendedName>
        <fullName evidence="3">Transmembrane protein</fullName>
    </recommendedName>
</protein>
<organism evidence="2">
    <name type="scientific">Cacopsylla melanoneura</name>
    <dbReference type="NCBI Taxonomy" id="428564"/>
    <lineage>
        <taxon>Eukaryota</taxon>
        <taxon>Metazoa</taxon>
        <taxon>Ecdysozoa</taxon>
        <taxon>Arthropoda</taxon>
        <taxon>Hexapoda</taxon>
        <taxon>Insecta</taxon>
        <taxon>Pterygota</taxon>
        <taxon>Neoptera</taxon>
        <taxon>Paraneoptera</taxon>
        <taxon>Hemiptera</taxon>
        <taxon>Sternorrhyncha</taxon>
        <taxon>Psylloidea</taxon>
        <taxon>Psyllidae</taxon>
        <taxon>Psyllinae</taxon>
        <taxon>Cacopsylla</taxon>
    </lineage>
</organism>
<keyword evidence="1" id="KW-0472">Membrane</keyword>
<name>A0A8D8ZA37_9HEMI</name>
<evidence type="ECO:0000256" key="1">
    <source>
        <dbReference type="SAM" id="Phobius"/>
    </source>
</evidence>
<dbReference type="EMBL" id="HBUF01437189">
    <property type="protein sequence ID" value="CAG6742591.1"/>
    <property type="molecule type" value="Transcribed_RNA"/>
</dbReference>
<feature type="transmembrane region" description="Helical" evidence="1">
    <location>
        <begin position="88"/>
        <end position="109"/>
    </location>
</feature>
<evidence type="ECO:0008006" key="3">
    <source>
        <dbReference type="Google" id="ProtNLM"/>
    </source>
</evidence>